<dbReference type="SMART" id="SM00698">
    <property type="entry name" value="MORN"/>
    <property type="match status" value="5"/>
</dbReference>
<proteinExistence type="predicted"/>
<dbReference type="EMBL" id="AMZH03000112">
    <property type="protein sequence ID" value="RRT85459.1"/>
    <property type="molecule type" value="Genomic_DNA"/>
</dbReference>
<accession>A0A427BAG4</accession>
<dbReference type="Proteomes" id="UP000287651">
    <property type="component" value="Unassembled WGS sequence"/>
</dbReference>
<dbReference type="Pfam" id="PF02493">
    <property type="entry name" value="MORN"/>
    <property type="match status" value="5"/>
</dbReference>
<feature type="transmembrane region" description="Helical" evidence="2">
    <location>
        <begin position="196"/>
        <end position="213"/>
    </location>
</feature>
<comment type="caution">
    <text evidence="3">The sequence shown here is derived from an EMBL/GenBank/DDBJ whole genome shotgun (WGS) entry which is preliminary data.</text>
</comment>
<sequence>MYRERGGCGSKVEIGAVDRKRINDALDKHLEKSSPSTSRFLNGKEKDRLSVLSTSSGKQPEHRLVSKNNLFWDDISSPVSDDLWAPQTTKAITTKLDREIGKESFAPSSSSGLEPLRPPPLLPLFPSFAPPTLQIPDTNSNPNLDSPYGLSAPHKRSIMTPSAAGSSASAAVAFPCVAPRRLVSSAARRILRHLDLRLRIFLLLSFSSLYLLLSSSGADGGDGAPGRSFLVDFFSAIAFSCILLVLCVSLNALPFRSFRLLLSRSAALLLPRHHLEGRQPPASPILWSIGSSSSDKPKTDHRPASGFNAQLYSNGDVYEGEFHQGKCSGSGVYCYYMSGRYEGDWVDGKYDGYGVETWARGSRYRGHYRQGLRHGFGMYRFYTGDMYAGEWSNGQSHGCGLHTCEDGSRYAGEFKSGVKHGLGHYHFRYILKSFQYRSWLFTRCAEFFVSSMCRPGYYFLGLYDFENFKIYVCVHVRVRG</sequence>
<dbReference type="PANTHER" id="PTHR23084:SF179">
    <property type="entry name" value="OS10G0565000 PROTEIN"/>
    <property type="match status" value="1"/>
</dbReference>
<evidence type="ECO:0000313" key="4">
    <source>
        <dbReference type="Proteomes" id="UP000287651"/>
    </source>
</evidence>
<gene>
    <name evidence="3" type="ORF">B296_00009287</name>
</gene>
<dbReference type="Gene3D" id="2.20.110.10">
    <property type="entry name" value="Histone H3 K4-specific methyltransferase SET7/9 N-terminal domain"/>
    <property type="match status" value="3"/>
</dbReference>
<evidence type="ECO:0000313" key="3">
    <source>
        <dbReference type="EMBL" id="RRT85459.1"/>
    </source>
</evidence>
<evidence type="ECO:0000256" key="1">
    <source>
        <dbReference type="ARBA" id="ARBA00022737"/>
    </source>
</evidence>
<organism evidence="3 4">
    <name type="scientific">Ensete ventricosum</name>
    <name type="common">Abyssinian banana</name>
    <name type="synonym">Musa ensete</name>
    <dbReference type="NCBI Taxonomy" id="4639"/>
    <lineage>
        <taxon>Eukaryota</taxon>
        <taxon>Viridiplantae</taxon>
        <taxon>Streptophyta</taxon>
        <taxon>Embryophyta</taxon>
        <taxon>Tracheophyta</taxon>
        <taxon>Spermatophyta</taxon>
        <taxon>Magnoliopsida</taxon>
        <taxon>Liliopsida</taxon>
        <taxon>Zingiberales</taxon>
        <taxon>Musaceae</taxon>
        <taxon>Ensete</taxon>
    </lineage>
</organism>
<dbReference type="GO" id="GO:0016020">
    <property type="term" value="C:membrane"/>
    <property type="evidence" value="ECO:0007669"/>
    <property type="project" value="UniProtKB-ARBA"/>
</dbReference>
<dbReference type="AlphaFoldDB" id="A0A427BAG4"/>
<keyword evidence="2" id="KW-1133">Transmembrane helix</keyword>
<dbReference type="PANTHER" id="PTHR23084">
    <property type="entry name" value="PHOSPHATIDYLINOSITOL-4-PHOSPHATE 5-KINASE RELATED"/>
    <property type="match status" value="1"/>
</dbReference>
<keyword evidence="1" id="KW-0677">Repeat</keyword>
<keyword evidence="2" id="KW-0812">Transmembrane</keyword>
<evidence type="ECO:0000256" key="2">
    <source>
        <dbReference type="SAM" id="Phobius"/>
    </source>
</evidence>
<reference evidence="3 4" key="1">
    <citation type="journal article" date="2014" name="Agronomy (Basel)">
        <title>A Draft Genome Sequence for Ensete ventricosum, the Drought-Tolerant Tree Against Hunger.</title>
        <authorList>
            <person name="Harrison J."/>
            <person name="Moore K.A."/>
            <person name="Paszkiewicz K."/>
            <person name="Jones T."/>
            <person name="Grant M."/>
            <person name="Ambacheew D."/>
            <person name="Muzemil S."/>
            <person name="Studholme D.J."/>
        </authorList>
    </citation>
    <scope>NUCLEOTIDE SEQUENCE [LARGE SCALE GENOMIC DNA]</scope>
</reference>
<feature type="transmembrane region" description="Helical" evidence="2">
    <location>
        <begin position="233"/>
        <end position="255"/>
    </location>
</feature>
<name>A0A427BAG4_ENSVE</name>
<dbReference type="FunFam" id="2.20.110.10:FF:000002">
    <property type="entry name" value="Phosphatidylinositol 4-phosphate 5-kinase 8"/>
    <property type="match status" value="3"/>
</dbReference>
<keyword evidence="2" id="KW-0472">Membrane</keyword>
<dbReference type="InterPro" id="IPR003409">
    <property type="entry name" value="MORN"/>
</dbReference>
<dbReference type="SUPFAM" id="SSF82185">
    <property type="entry name" value="Histone H3 K4-specific methyltransferase SET7/9 N-terminal domain"/>
    <property type="match status" value="1"/>
</dbReference>
<protein>
    <submittedName>
        <fullName evidence="3">Uncharacterized protein</fullName>
    </submittedName>
</protein>